<protein>
    <submittedName>
        <fullName evidence="1">Uncharacterized protein</fullName>
    </submittedName>
</protein>
<organism evidence="1 2">
    <name type="scientific">Hyphomicrobium denitrificans (strain ATCC 51888 / DSM 1869 / NCIMB 11706 / TK 0415)</name>
    <dbReference type="NCBI Taxonomy" id="582899"/>
    <lineage>
        <taxon>Bacteria</taxon>
        <taxon>Pseudomonadati</taxon>
        <taxon>Pseudomonadota</taxon>
        <taxon>Alphaproteobacteria</taxon>
        <taxon>Hyphomicrobiales</taxon>
        <taxon>Hyphomicrobiaceae</taxon>
        <taxon>Hyphomicrobium</taxon>
    </lineage>
</organism>
<gene>
    <name evidence="1" type="ordered locus">Hden_1193</name>
</gene>
<keyword evidence="2" id="KW-1185">Reference proteome</keyword>
<accession>D8JVW7</accession>
<reference evidence="2" key="1">
    <citation type="journal article" date="2011" name="J. Bacteriol.">
        <title>Genome sequences of eight morphologically diverse alphaproteobacteria.</title>
        <authorList>
            <consortium name="US DOE Joint Genome Institute"/>
            <person name="Brown P.J."/>
            <person name="Kysela D.T."/>
            <person name="Buechlein A."/>
            <person name="Hemmerich C."/>
            <person name="Brun Y.V."/>
        </authorList>
    </citation>
    <scope>NUCLEOTIDE SEQUENCE [LARGE SCALE GENOMIC DNA]</scope>
    <source>
        <strain evidence="2">ATCC 51888 / DSM 1869 / NCIB 11706 / TK 0415</strain>
    </source>
</reference>
<dbReference type="KEGG" id="hdn:Hden_1193"/>
<dbReference type="Proteomes" id="UP000002033">
    <property type="component" value="Chromosome"/>
</dbReference>
<evidence type="ECO:0000313" key="2">
    <source>
        <dbReference type="Proteomes" id="UP000002033"/>
    </source>
</evidence>
<proteinExistence type="predicted"/>
<dbReference type="STRING" id="582899.Hden_1193"/>
<dbReference type="AlphaFoldDB" id="D8JVW7"/>
<sequence>MQRIAVTEAEIERHRSRETDAAETACRHLNDQVADWYWLPADPATLVPSMFCCRSCIEACLSEGAKPREHA</sequence>
<dbReference type="EMBL" id="CP002083">
    <property type="protein sequence ID" value="ADJ23006.1"/>
    <property type="molecule type" value="Genomic_DNA"/>
</dbReference>
<evidence type="ECO:0000313" key="1">
    <source>
        <dbReference type="EMBL" id="ADJ23006.1"/>
    </source>
</evidence>
<dbReference type="HOGENOM" id="CLU_2734572_0_0_5"/>
<name>D8JVW7_HYPDA</name>